<evidence type="ECO:0000313" key="2">
    <source>
        <dbReference type="EMBL" id="KAG8180563.1"/>
    </source>
</evidence>
<feature type="domain" description="Polymerase basic protein 2 cap-binding" evidence="1">
    <location>
        <begin position="274"/>
        <end position="390"/>
    </location>
</feature>
<sequence>MRLNSNVRKRWPIISKTNKVPFKFNGIQLKTKEEEIGEAKCVRASVFVPDYLSKYGDGTEIEIAKALIKPELDKVDRFLHIMHTDVQYNEFHPYRKRTKIEPTIEDVAPASVNATIAMAFLPNFITPEYFRASNALAVRELKNQLRPLLKLKTTSDIIHQARKLIATKTKWVPSIVDINPRLAEILHYVCGPYHLLSVGNLGELNQMSYERLFQDIVKVCLNSGDPLGSFRSSLDSIHIFETPLREQVFHVPGARPFTLIAKAIVGAPIDVESRVRETRFVVVDSVGNMKQSALLCGMGQAQYVHQYKWWEGKETVFFENGFIKGYVNKEDRRIVSVELNSLPLMTNLRPVLLDLMFYCRAAETGFDIDFPLYIIEERRKRYFFEYHEKHPQDLFKAFGVSTKGIVSLDCYYGEPSSGYLEKVSVCASTVQPYSIKSWDYRVGKDLTVYKKMGNREIEVQDIAEVEFNMRAPYPNGVSFSELEHFNLYTSSIVRFSKVTENLLTNTKALKRYLDDMGTGNLAEKRLKLFKVTVETNKYSMGAMKRIREEDWSDLEAQPAKRIKGIYLLNLAANPETRPGRSMAVPKRIRLANSNQYISENGESGVVTFNGKAIKVFEKKLCPKMPVVFKDILKQPLYEHFLTLHVAITILASNDYHLAFNSYAADLLKYFVMSSRETVGIFFRLKFGKRTGAGGRKSSETKKIPRIAEQMEMTPGHLTRSPSTWIRNYRLLNHHQLCPTQPVNRLRGKTLDEILVKSLQIVGIINFDNCVRRIMRKLMIDDLATGFSWSGCKEKRPFGDLNMSKAVFGKDLLKTS</sequence>
<evidence type="ECO:0000259" key="1">
    <source>
        <dbReference type="Pfam" id="PF21490"/>
    </source>
</evidence>
<organism evidence="2 3">
    <name type="scientific">Oedothorax gibbosus</name>
    <dbReference type="NCBI Taxonomy" id="931172"/>
    <lineage>
        <taxon>Eukaryota</taxon>
        <taxon>Metazoa</taxon>
        <taxon>Ecdysozoa</taxon>
        <taxon>Arthropoda</taxon>
        <taxon>Chelicerata</taxon>
        <taxon>Arachnida</taxon>
        <taxon>Araneae</taxon>
        <taxon>Araneomorphae</taxon>
        <taxon>Entelegynae</taxon>
        <taxon>Araneoidea</taxon>
        <taxon>Linyphiidae</taxon>
        <taxon>Erigoninae</taxon>
        <taxon>Oedothorax</taxon>
    </lineage>
</organism>
<comment type="caution">
    <text evidence="2">The sequence shown here is derived from an EMBL/GenBank/DDBJ whole genome shotgun (WGS) entry which is preliminary data.</text>
</comment>
<proteinExistence type="predicted"/>
<dbReference type="Proteomes" id="UP000827092">
    <property type="component" value="Unassembled WGS sequence"/>
</dbReference>
<dbReference type="Pfam" id="PF21490">
    <property type="entry name" value="PB2_cap-binding"/>
    <property type="match status" value="1"/>
</dbReference>
<protein>
    <recommendedName>
        <fullName evidence="1">Polymerase basic protein 2 cap-binding domain-containing protein</fullName>
    </recommendedName>
</protein>
<dbReference type="EMBL" id="JAFNEN010000559">
    <property type="protein sequence ID" value="KAG8180563.1"/>
    <property type="molecule type" value="Genomic_DNA"/>
</dbReference>
<evidence type="ECO:0000313" key="3">
    <source>
        <dbReference type="Proteomes" id="UP000827092"/>
    </source>
</evidence>
<keyword evidence="3" id="KW-1185">Reference proteome</keyword>
<accession>A0AAV6U9N6</accession>
<dbReference type="InterPro" id="IPR048837">
    <property type="entry name" value="PB2_cap-bd"/>
</dbReference>
<name>A0AAV6U9N6_9ARAC</name>
<gene>
    <name evidence="2" type="ORF">JTE90_018182</name>
</gene>
<reference evidence="2 3" key="1">
    <citation type="journal article" date="2022" name="Nat. Ecol. Evol.">
        <title>A masculinizing supergene underlies an exaggerated male reproductive morph in a spider.</title>
        <authorList>
            <person name="Hendrickx F."/>
            <person name="De Corte Z."/>
            <person name="Sonet G."/>
            <person name="Van Belleghem S.M."/>
            <person name="Kostlbacher S."/>
            <person name="Vangestel C."/>
        </authorList>
    </citation>
    <scope>NUCLEOTIDE SEQUENCE [LARGE SCALE GENOMIC DNA]</scope>
    <source>
        <strain evidence="2">W744_W776</strain>
    </source>
</reference>
<dbReference type="AlphaFoldDB" id="A0AAV6U9N6"/>